<keyword evidence="3" id="KW-1185">Reference proteome</keyword>
<evidence type="ECO:0008006" key="4">
    <source>
        <dbReference type="Google" id="ProtNLM"/>
    </source>
</evidence>
<feature type="transmembrane region" description="Helical" evidence="1">
    <location>
        <begin position="168"/>
        <end position="193"/>
    </location>
</feature>
<reference evidence="2 3" key="1">
    <citation type="submission" date="2015-12" db="EMBL/GenBank/DDBJ databases">
        <title>The genome of Folsomia candida.</title>
        <authorList>
            <person name="Faddeeva A."/>
            <person name="Derks M.F."/>
            <person name="Anvar Y."/>
            <person name="Smit S."/>
            <person name="Van Straalen N."/>
            <person name="Roelofs D."/>
        </authorList>
    </citation>
    <scope>NUCLEOTIDE SEQUENCE [LARGE SCALE GENOMIC DNA]</scope>
    <source>
        <strain evidence="2 3">VU population</strain>
        <tissue evidence="2">Whole body</tissue>
    </source>
</reference>
<feature type="transmembrane region" description="Helical" evidence="1">
    <location>
        <begin position="298"/>
        <end position="317"/>
    </location>
</feature>
<sequence length="414" mass="47891">MTKFLIFLRTSILPIYLKFFSFAESLSESRFKFIITHLKFSLLTSPIPVLLDTEGEIPKFVGRTANWKYLLKWYFDLANLLFQVAICIKWLWSEICLFSVTSLGCQDAVETWQVVLVVFFALLYTILWLWLVHSVRSFNEMLALQNFWMVVDYCENERYRDRVTLKDVCLITFSSAVQFTVILPLAMVALSIFQPFLPPLITGMVGSVNCKSWDDDGIQLGLLPRVGLGLLAAYTWHFVPLFGGPGIIMLMVHPTLVQGILLKDVERLINTGHTHKVRKYRIAQIHGRLHNETWRHPSMALLVCGIILAEVTCLYMTLTSRDVLSPPGFFMFALIGNNMVFVIHYYFKLVSYPDIKSDKLRNTWKQKKDKWVRAYLRSCHPIKLSLGDGTFFDKMTSLKIWQFCIETLVDILLI</sequence>
<dbReference type="Proteomes" id="UP000198287">
    <property type="component" value="Unassembled WGS sequence"/>
</dbReference>
<feature type="transmembrane region" description="Helical" evidence="1">
    <location>
        <begin position="112"/>
        <end position="132"/>
    </location>
</feature>
<evidence type="ECO:0000256" key="1">
    <source>
        <dbReference type="SAM" id="Phobius"/>
    </source>
</evidence>
<accession>A0A226D8W9</accession>
<name>A0A226D8W9_FOLCA</name>
<dbReference type="AlphaFoldDB" id="A0A226D8W9"/>
<feature type="transmembrane region" description="Helical" evidence="1">
    <location>
        <begin position="329"/>
        <end position="347"/>
    </location>
</feature>
<feature type="transmembrane region" description="Helical" evidence="1">
    <location>
        <begin position="231"/>
        <end position="252"/>
    </location>
</feature>
<protein>
    <recommendedName>
        <fullName evidence="4">Odorant receptor</fullName>
    </recommendedName>
</protein>
<organism evidence="2 3">
    <name type="scientific">Folsomia candida</name>
    <name type="common">Springtail</name>
    <dbReference type="NCBI Taxonomy" id="158441"/>
    <lineage>
        <taxon>Eukaryota</taxon>
        <taxon>Metazoa</taxon>
        <taxon>Ecdysozoa</taxon>
        <taxon>Arthropoda</taxon>
        <taxon>Hexapoda</taxon>
        <taxon>Collembola</taxon>
        <taxon>Entomobryomorpha</taxon>
        <taxon>Isotomoidea</taxon>
        <taxon>Isotomidae</taxon>
        <taxon>Proisotominae</taxon>
        <taxon>Folsomia</taxon>
    </lineage>
</organism>
<proteinExistence type="predicted"/>
<evidence type="ECO:0000313" key="2">
    <source>
        <dbReference type="EMBL" id="OXA41583.1"/>
    </source>
</evidence>
<feature type="transmembrane region" description="Helical" evidence="1">
    <location>
        <begin position="73"/>
        <end position="92"/>
    </location>
</feature>
<keyword evidence="1" id="KW-1133">Transmembrane helix</keyword>
<dbReference type="EMBL" id="LNIX01000029">
    <property type="protein sequence ID" value="OXA41583.1"/>
    <property type="molecule type" value="Genomic_DNA"/>
</dbReference>
<gene>
    <name evidence="2" type="ORF">Fcan01_23806</name>
</gene>
<keyword evidence="1" id="KW-0812">Transmembrane</keyword>
<comment type="caution">
    <text evidence="2">The sequence shown here is derived from an EMBL/GenBank/DDBJ whole genome shotgun (WGS) entry which is preliminary data.</text>
</comment>
<evidence type="ECO:0000313" key="3">
    <source>
        <dbReference type="Proteomes" id="UP000198287"/>
    </source>
</evidence>
<keyword evidence="1" id="KW-0472">Membrane</keyword>